<organism evidence="1 2">
    <name type="scientific">Pseudomonas putida (strain DOT-T1E)</name>
    <dbReference type="NCBI Taxonomy" id="1196325"/>
    <lineage>
        <taxon>Bacteria</taxon>
        <taxon>Pseudomonadati</taxon>
        <taxon>Pseudomonadota</taxon>
        <taxon>Gammaproteobacteria</taxon>
        <taxon>Pseudomonadales</taxon>
        <taxon>Pseudomonadaceae</taxon>
        <taxon>Pseudomonas</taxon>
    </lineage>
</organism>
<dbReference type="RefSeq" id="WP_014861550.1">
    <property type="nucleotide sequence ID" value="NC_018220.1"/>
</dbReference>
<evidence type="ECO:0000313" key="1">
    <source>
        <dbReference type="EMBL" id="AFO50637.1"/>
    </source>
</evidence>
<protein>
    <submittedName>
        <fullName evidence="1">Methylenetetrahydrofolate reductase</fullName>
    </submittedName>
</protein>
<dbReference type="EMBL" id="CP003734">
    <property type="protein sequence ID" value="AFO50637.1"/>
    <property type="molecule type" value="Genomic_DNA"/>
</dbReference>
<dbReference type="KEGG" id="ppx:T1E_4810"/>
<name>I7C2L3_PSEPT</name>
<proteinExistence type="predicted"/>
<dbReference type="Proteomes" id="UP000006503">
    <property type="component" value="Chromosome"/>
</dbReference>
<dbReference type="PATRIC" id="fig|1196325.3.peg.4763"/>
<evidence type="ECO:0000313" key="2">
    <source>
        <dbReference type="Proteomes" id="UP000006503"/>
    </source>
</evidence>
<reference evidence="2" key="1">
    <citation type="journal article" date="2013" name="Microb. Biotechnol.">
        <title>Metabolic potential of the organic-solvent tolerant Pseudomonas putida DOT-T1E deduced from its annotated genome.</title>
        <authorList>
            <person name="Udaondo Z."/>
            <person name="Molina L."/>
            <person name="Daniels C."/>
            <person name="Gomez M.J."/>
            <person name="Molina-Henares M.A."/>
            <person name="Matilla M.A."/>
            <person name="Roca A."/>
            <person name="Fernandez M."/>
            <person name="Duque E."/>
            <person name="Segura A."/>
            <person name="Ramos J.L."/>
        </authorList>
    </citation>
    <scope>NUCLEOTIDE SEQUENCE [LARGE SCALE GENOMIC DNA]</scope>
    <source>
        <strain evidence="2">DOT-T1E</strain>
    </source>
</reference>
<gene>
    <name evidence="1" type="ordered locus">T1E_4810</name>
</gene>
<dbReference type="AlphaFoldDB" id="I7C2L3"/>
<sequence length="71" mass="7972">MSLLKTALREQNFVCVMEFVPKPSAERFAAMEAIMARAHLCGWPMTVTRAYIRSVVGHRPSYASVIGHRPP</sequence>
<dbReference type="HOGENOM" id="CLU_2737006_0_0_6"/>
<accession>I7C2L3</accession>